<dbReference type="PRINTS" id="PR00756">
    <property type="entry name" value="ALADIPTASE"/>
</dbReference>
<dbReference type="EC" id="3.4.11.2" evidence="13"/>
<dbReference type="Pfam" id="PF17432">
    <property type="entry name" value="DUF3458_C"/>
    <property type="match status" value="1"/>
</dbReference>
<evidence type="ECO:0000256" key="6">
    <source>
        <dbReference type="ARBA" id="ARBA00022801"/>
    </source>
</evidence>
<dbReference type="InterPro" id="IPR012779">
    <property type="entry name" value="Peptidase_M1_pepN"/>
</dbReference>
<dbReference type="InterPro" id="IPR024601">
    <property type="entry name" value="Peptidase_M1_pepN_C"/>
</dbReference>
<dbReference type="Pfam" id="PF17900">
    <property type="entry name" value="Peptidase_M1_N"/>
    <property type="match status" value="1"/>
</dbReference>
<evidence type="ECO:0000259" key="10">
    <source>
        <dbReference type="Pfam" id="PF11940"/>
    </source>
</evidence>
<protein>
    <submittedName>
        <fullName evidence="13">Membrane alanine aminopeptidase N</fullName>
        <ecNumber evidence="13">3.4.11.2</ecNumber>
    </submittedName>
</protein>
<dbReference type="AlphaFoldDB" id="A0A160TS73"/>
<evidence type="ECO:0000256" key="8">
    <source>
        <dbReference type="ARBA" id="ARBA00023049"/>
    </source>
</evidence>
<evidence type="ECO:0000259" key="12">
    <source>
        <dbReference type="Pfam" id="PF17900"/>
    </source>
</evidence>
<accession>A0A160TS73</accession>
<evidence type="ECO:0000256" key="4">
    <source>
        <dbReference type="ARBA" id="ARBA00022670"/>
    </source>
</evidence>
<dbReference type="InterPro" id="IPR027268">
    <property type="entry name" value="Peptidase_M4/M1_CTD_sf"/>
</dbReference>
<feature type="domain" description="Peptidase M1 alanyl aminopeptidase Ig-like fold" evidence="10">
    <location>
        <begin position="449"/>
        <end position="552"/>
    </location>
</feature>
<name>A0A160TS73_9ZZZZ</name>
<gene>
    <name evidence="13" type="ORF">MGWOODY_XGa1365</name>
</gene>
<keyword evidence="5" id="KW-0479">Metal-binding</keyword>
<comment type="cofactor">
    <cofactor evidence="1">
        <name>Zn(2+)</name>
        <dbReference type="ChEBI" id="CHEBI:29105"/>
    </cofactor>
</comment>
<keyword evidence="4" id="KW-0645">Protease</keyword>
<dbReference type="GO" id="GO:0008270">
    <property type="term" value="F:zinc ion binding"/>
    <property type="evidence" value="ECO:0007669"/>
    <property type="project" value="InterPro"/>
</dbReference>
<keyword evidence="6 13" id="KW-0378">Hydrolase</keyword>
<dbReference type="Gene3D" id="1.25.50.10">
    <property type="entry name" value="Peptidase M1, alanyl aminopeptidase, C-terminal domain"/>
    <property type="match status" value="1"/>
</dbReference>
<dbReference type="CDD" id="cd09600">
    <property type="entry name" value="M1_APN"/>
    <property type="match status" value="1"/>
</dbReference>
<dbReference type="InterPro" id="IPR042097">
    <property type="entry name" value="Aminopeptidase_N-like_N_sf"/>
</dbReference>
<keyword evidence="3 13" id="KW-0031">Aminopeptidase</keyword>
<dbReference type="InterPro" id="IPR037144">
    <property type="entry name" value="Peptidase_M1_pepN_C_sf"/>
</dbReference>
<dbReference type="InterPro" id="IPR014782">
    <property type="entry name" value="Peptidase_M1_dom"/>
</dbReference>
<dbReference type="Gene3D" id="2.60.40.1730">
    <property type="entry name" value="tricorn interacting facor f3 domain"/>
    <property type="match status" value="1"/>
</dbReference>
<dbReference type="InterPro" id="IPR001930">
    <property type="entry name" value="Peptidase_M1"/>
</dbReference>
<evidence type="ECO:0000256" key="7">
    <source>
        <dbReference type="ARBA" id="ARBA00022833"/>
    </source>
</evidence>
<dbReference type="InterPro" id="IPR035414">
    <property type="entry name" value="Peptidase_M1_pepN_Ig-like"/>
</dbReference>
<dbReference type="EMBL" id="CZRL01000097">
    <property type="protein sequence ID" value="CUS53299.1"/>
    <property type="molecule type" value="Genomic_DNA"/>
</dbReference>
<feature type="domain" description="Peptidase M1 membrane alanine aminopeptidase" evidence="9">
    <location>
        <begin position="231"/>
        <end position="441"/>
    </location>
</feature>
<evidence type="ECO:0000256" key="5">
    <source>
        <dbReference type="ARBA" id="ARBA00022723"/>
    </source>
</evidence>
<proteinExistence type="inferred from homology"/>
<dbReference type="Gene3D" id="1.10.390.10">
    <property type="entry name" value="Neutral Protease Domain 2"/>
    <property type="match status" value="1"/>
</dbReference>
<dbReference type="SUPFAM" id="SSF55486">
    <property type="entry name" value="Metalloproteases ('zincins'), catalytic domain"/>
    <property type="match status" value="1"/>
</dbReference>
<dbReference type="FunFam" id="2.60.40.1840:FF:000001">
    <property type="entry name" value="Aminopeptidase N"/>
    <property type="match status" value="1"/>
</dbReference>
<feature type="domain" description="Aminopeptidase N-like N-terminal" evidence="12">
    <location>
        <begin position="55"/>
        <end position="191"/>
    </location>
</feature>
<dbReference type="PANTHER" id="PTHR46322">
    <property type="entry name" value="PUROMYCIN-SENSITIVE AMINOPEPTIDASE"/>
    <property type="match status" value="1"/>
</dbReference>
<sequence length="879" mass="99839">MTPEKTTLDRIYLSDYQPPGFLITTTVLHFELSANNTRVRSQLSIRRRNSNQGSLRLDGEALELESIRVDGKELTPNQYTIDDHSLTVHDVPSQFTLQIENYISPAANTKLEGLYLSSGNFCTQCEPEGFRRITYFIDRPDVLSEYTVTLNASVTDCPVLLSNGNILSTETLPNGRHQVTWHDPHPKPSYLFALVAGDLGFIEDRFTTASGRDVRLRIYAVERDLGQCRHALDALIQAMRWDELRYGREYDLDCFNIVAVEDFNMGAMENKSLNIFNTRYVLALPETATDQDYQAITGVIGHEYFHNWSGNRVTCRDWFQLSLKEGFTVFRDQEFSAELGSAGVKRIEDTKLVRGPQFLEDSGPMAHPVRPASYSEINNFYTLTVYIKGAEVVRMLANLLGPVLFRKGCDQYFDRHDGQAVTTEAFISAMEHTSGLDLSQFRLWYEQAGTPKLTTRGTYDAEMARYTLTVAQQCPSTPDQDQKKPLHIPLATALFDRAGQAMKTTIGAQGDPKHEHMLSLCQQEQQFVFEGVVKEPVVSLLRRFSAPVELESDLSGDELAILMAHDDDPFNRWDAGQRLFSTEVLRAFEAAVEGNSFSLNERFAVAFENTLRHDFDDRSFQAYALALPDHTHLLQITPIIEPDRLHQARKTVKLILARRFTTEFEALYHRLEATGNDQTNCINSGQRALRNTCLSYLMALEQPEFTRLASHQLQAADNMTDALAALTLLACSPHPERTAALAHFFDRWQDYPLVMDKWFRVQATADLPGTLGHVKALTSHDLFQLENPNKVFSLLGAFAHANPLHFHQVDGQGYAFISEYILKLDHTNPQVAARLLSAFNLWRRYNRERQEMMREQLEQIQAQPALSKDVSEIINRILS</sequence>
<evidence type="ECO:0000259" key="11">
    <source>
        <dbReference type="Pfam" id="PF17432"/>
    </source>
</evidence>
<keyword evidence="7" id="KW-0862">Zinc</keyword>
<evidence type="ECO:0000256" key="2">
    <source>
        <dbReference type="ARBA" id="ARBA00010136"/>
    </source>
</evidence>
<dbReference type="GO" id="GO:0006508">
    <property type="term" value="P:proteolysis"/>
    <property type="evidence" value="ECO:0007669"/>
    <property type="project" value="UniProtKB-KW"/>
</dbReference>
<feature type="domain" description="Peptidase M1 alanyl aminopeptidase C-terminal" evidence="11">
    <location>
        <begin position="557"/>
        <end position="878"/>
    </location>
</feature>
<reference evidence="13" key="1">
    <citation type="submission" date="2015-10" db="EMBL/GenBank/DDBJ databases">
        <authorList>
            <person name="Gilbert D.G."/>
        </authorList>
    </citation>
    <scope>NUCLEOTIDE SEQUENCE</scope>
</reference>
<dbReference type="GO" id="GO:0008237">
    <property type="term" value="F:metallopeptidase activity"/>
    <property type="evidence" value="ECO:0007669"/>
    <property type="project" value="UniProtKB-KW"/>
</dbReference>
<dbReference type="FunFam" id="3.30.2010.30:FF:000002">
    <property type="entry name" value="Putative aminopeptidase N"/>
    <property type="match status" value="1"/>
</dbReference>
<dbReference type="Gene3D" id="3.30.2010.30">
    <property type="match status" value="1"/>
</dbReference>
<keyword evidence="8" id="KW-0482">Metalloprotease</keyword>
<organism evidence="13">
    <name type="scientific">hydrothermal vent metagenome</name>
    <dbReference type="NCBI Taxonomy" id="652676"/>
    <lineage>
        <taxon>unclassified sequences</taxon>
        <taxon>metagenomes</taxon>
        <taxon>ecological metagenomes</taxon>
    </lineage>
</organism>
<dbReference type="NCBIfam" id="TIGR02414">
    <property type="entry name" value="pepN_proteo"/>
    <property type="match status" value="1"/>
</dbReference>
<dbReference type="Pfam" id="PF11940">
    <property type="entry name" value="DUF3458"/>
    <property type="match status" value="1"/>
</dbReference>
<dbReference type="InterPro" id="IPR045357">
    <property type="entry name" value="Aminopeptidase_N-like_N"/>
</dbReference>
<evidence type="ECO:0000256" key="1">
    <source>
        <dbReference type="ARBA" id="ARBA00001947"/>
    </source>
</evidence>
<dbReference type="PANTHER" id="PTHR46322:SF1">
    <property type="entry name" value="PUROMYCIN-SENSITIVE AMINOPEPTIDASE"/>
    <property type="match status" value="1"/>
</dbReference>
<dbReference type="SUPFAM" id="SSF63737">
    <property type="entry name" value="Leukotriene A4 hydrolase N-terminal domain"/>
    <property type="match status" value="1"/>
</dbReference>
<dbReference type="GO" id="GO:0016285">
    <property type="term" value="F:alanyl aminopeptidase activity"/>
    <property type="evidence" value="ECO:0007669"/>
    <property type="project" value="UniProtKB-EC"/>
</dbReference>
<comment type="similarity">
    <text evidence="2">Belongs to the peptidase M1 family.</text>
</comment>
<dbReference type="InterPro" id="IPR038438">
    <property type="entry name" value="PepN_Ig-like_sf"/>
</dbReference>
<dbReference type="Pfam" id="PF01433">
    <property type="entry name" value="Peptidase_M1"/>
    <property type="match status" value="1"/>
</dbReference>
<dbReference type="FunFam" id="2.60.40.1730:FF:000005">
    <property type="entry name" value="Aminopeptidase N"/>
    <property type="match status" value="1"/>
</dbReference>
<evidence type="ECO:0000259" key="9">
    <source>
        <dbReference type="Pfam" id="PF01433"/>
    </source>
</evidence>
<dbReference type="Gene3D" id="2.60.40.1840">
    <property type="match status" value="1"/>
</dbReference>
<evidence type="ECO:0000313" key="13">
    <source>
        <dbReference type="EMBL" id="CUS53299.1"/>
    </source>
</evidence>
<evidence type="ECO:0000256" key="3">
    <source>
        <dbReference type="ARBA" id="ARBA00022438"/>
    </source>
</evidence>